<keyword evidence="2" id="KW-0576">Peroxisome</keyword>
<evidence type="ECO:0000313" key="5">
    <source>
        <dbReference type="Ensembl" id="ENSACAP00000035136.1"/>
    </source>
</evidence>
<protein>
    <recommendedName>
        <fullName evidence="7">Enoyl-CoA delta isomerase 2, mitochondrial</fullName>
    </recommendedName>
</protein>
<evidence type="ECO:0000256" key="2">
    <source>
        <dbReference type="ARBA" id="ARBA00023140"/>
    </source>
</evidence>
<dbReference type="PANTHER" id="PTHR43684:SF1">
    <property type="entry name" value="ENOYL-COA DELTA ISOMERASE 2"/>
    <property type="match status" value="1"/>
</dbReference>
<dbReference type="SUPFAM" id="SSF52096">
    <property type="entry name" value="ClpP/crotonase"/>
    <property type="match status" value="1"/>
</dbReference>
<name>A0A803TIU6_ANOCA</name>
<reference evidence="5" key="3">
    <citation type="submission" date="2025-09" db="UniProtKB">
        <authorList>
            <consortium name="Ensembl"/>
        </authorList>
    </citation>
    <scope>IDENTIFICATION</scope>
</reference>
<keyword evidence="4" id="KW-1133">Transmembrane helix</keyword>
<evidence type="ECO:0000256" key="4">
    <source>
        <dbReference type="SAM" id="Phobius"/>
    </source>
</evidence>
<dbReference type="InterPro" id="IPR014748">
    <property type="entry name" value="Enoyl-CoA_hydra_C"/>
</dbReference>
<accession>A0A803TIU6</accession>
<evidence type="ECO:0008006" key="7">
    <source>
        <dbReference type="Google" id="ProtNLM"/>
    </source>
</evidence>
<dbReference type="Ensembl" id="ENSACAT00000048460.1">
    <property type="protein sequence ID" value="ENSACAP00000035136.1"/>
    <property type="gene ID" value="ENSACAG00000028565.2"/>
</dbReference>
<dbReference type="InterPro" id="IPR029045">
    <property type="entry name" value="ClpP/crotonase-like_dom_sf"/>
</dbReference>
<dbReference type="AlphaFoldDB" id="A0A803TIU6"/>
<dbReference type="GeneTree" id="ENSGT00940000155105"/>
<keyword evidence="4" id="KW-0472">Membrane</keyword>
<dbReference type="GO" id="GO:0004165">
    <property type="term" value="F:delta(3)-delta(2)-enoyl-CoA isomerase activity"/>
    <property type="evidence" value="ECO:0007669"/>
    <property type="project" value="UniProtKB-ARBA"/>
</dbReference>
<dbReference type="Gene3D" id="1.10.12.10">
    <property type="entry name" value="Lyase 2-enoyl-coa Hydratase, Chain A, domain 2"/>
    <property type="match status" value="1"/>
</dbReference>
<feature type="transmembrane region" description="Helical" evidence="4">
    <location>
        <begin position="98"/>
        <end position="120"/>
    </location>
</feature>
<keyword evidence="3" id="KW-0413">Isomerase</keyword>
<keyword evidence="6" id="KW-1185">Reference proteome</keyword>
<gene>
    <name evidence="5" type="primary">LOC100556258</name>
</gene>
<keyword evidence="4" id="KW-0812">Transmembrane</keyword>
<dbReference type="PANTHER" id="PTHR43684">
    <property type="match status" value="1"/>
</dbReference>
<organism evidence="5 6">
    <name type="scientific">Anolis carolinensis</name>
    <name type="common">Green anole</name>
    <name type="synonym">American chameleon</name>
    <dbReference type="NCBI Taxonomy" id="28377"/>
    <lineage>
        <taxon>Eukaryota</taxon>
        <taxon>Metazoa</taxon>
        <taxon>Chordata</taxon>
        <taxon>Craniata</taxon>
        <taxon>Vertebrata</taxon>
        <taxon>Euteleostomi</taxon>
        <taxon>Lepidosauria</taxon>
        <taxon>Squamata</taxon>
        <taxon>Bifurcata</taxon>
        <taxon>Unidentata</taxon>
        <taxon>Episquamata</taxon>
        <taxon>Toxicofera</taxon>
        <taxon>Iguania</taxon>
        <taxon>Dactyloidae</taxon>
        <taxon>Anolis</taxon>
    </lineage>
</organism>
<feature type="transmembrane region" description="Helical" evidence="4">
    <location>
        <begin position="57"/>
        <end position="78"/>
    </location>
</feature>
<evidence type="ECO:0000313" key="6">
    <source>
        <dbReference type="Proteomes" id="UP000001646"/>
    </source>
</evidence>
<dbReference type="Pfam" id="PF00378">
    <property type="entry name" value="ECH_1"/>
    <property type="match status" value="1"/>
</dbReference>
<evidence type="ECO:0000256" key="3">
    <source>
        <dbReference type="ARBA" id="ARBA00023235"/>
    </source>
</evidence>
<dbReference type="CDD" id="cd06558">
    <property type="entry name" value="crotonase-like"/>
    <property type="match status" value="1"/>
</dbReference>
<dbReference type="Proteomes" id="UP000001646">
    <property type="component" value="Unplaced"/>
</dbReference>
<proteinExistence type="predicted"/>
<dbReference type="Gene3D" id="3.90.226.10">
    <property type="entry name" value="2-enoyl-CoA Hydratase, Chain A, domain 1"/>
    <property type="match status" value="1"/>
</dbReference>
<comment type="subcellular location">
    <subcellularLocation>
        <location evidence="1">Peroxisome</location>
    </subcellularLocation>
</comment>
<dbReference type="InterPro" id="IPR051053">
    <property type="entry name" value="ECH/Chromodomain_protein"/>
</dbReference>
<reference evidence="5" key="2">
    <citation type="submission" date="2025-08" db="UniProtKB">
        <authorList>
            <consortium name="Ensembl"/>
        </authorList>
    </citation>
    <scope>IDENTIFICATION</scope>
</reference>
<evidence type="ECO:0000256" key="1">
    <source>
        <dbReference type="ARBA" id="ARBA00004275"/>
    </source>
</evidence>
<dbReference type="GO" id="GO:0005777">
    <property type="term" value="C:peroxisome"/>
    <property type="evidence" value="ECO:0007669"/>
    <property type="project" value="UniProtKB-SubCell"/>
</dbReference>
<reference evidence="5" key="1">
    <citation type="submission" date="2009-12" db="EMBL/GenBank/DDBJ databases">
        <title>The Genome Sequence of Anolis carolinensis (Green Anole Lizard).</title>
        <authorList>
            <consortium name="The Genome Sequencing Platform"/>
            <person name="Di Palma F."/>
            <person name="Alfoldi J."/>
            <person name="Heiman D."/>
            <person name="Young S."/>
            <person name="Grabherr M."/>
            <person name="Johnson J."/>
            <person name="Lander E.S."/>
            <person name="Lindblad-Toh K."/>
        </authorList>
    </citation>
    <scope>NUCLEOTIDE SEQUENCE [LARGE SCALE GENOMIC DNA]</scope>
    <source>
        <strain evidence="5">JBL SC #1</strain>
    </source>
</reference>
<dbReference type="InterPro" id="IPR001753">
    <property type="entry name" value="Enoyl-CoA_hydra/iso"/>
</dbReference>
<sequence>MGRIELTYKLVPCGSFTREMTDSAESKGGYKTILVTTKDKITKITLNRPHKKNAWDWLNALLPLFPPSFVITLIRLVFKRDICGDLIGHFIDFPKPLIALVNGHAIGLGVALLGLCDIVYASDKAVFQTRFTQLGLCPEGCSSHTFPKIMGATKANEMLIFNKKITAEEACVQGLVTEVFSDSAFQGEVWTRLKAYANLPKNSLAVSKQLIRSGEKEILHAVASRECDLLVKRCFAAEFLNILKNFVQKSKL</sequence>